<protein>
    <submittedName>
        <fullName evidence="1">Uncharacterized protein</fullName>
    </submittedName>
</protein>
<keyword evidence="2" id="KW-1185">Reference proteome</keyword>
<dbReference type="PATRIC" id="fig|28128.5.peg.1592"/>
<dbReference type="EMBL" id="LRQG01000109">
    <property type="protein sequence ID" value="KXA38593.1"/>
    <property type="molecule type" value="Genomic_DNA"/>
</dbReference>
<organism evidence="1 2">
    <name type="scientific">Prevotella corporis</name>
    <dbReference type="NCBI Taxonomy" id="28128"/>
    <lineage>
        <taxon>Bacteria</taxon>
        <taxon>Pseudomonadati</taxon>
        <taxon>Bacteroidota</taxon>
        <taxon>Bacteroidia</taxon>
        <taxon>Bacteroidales</taxon>
        <taxon>Prevotellaceae</taxon>
        <taxon>Prevotella</taxon>
    </lineage>
</organism>
<reference evidence="2" key="1">
    <citation type="submission" date="2016-01" db="EMBL/GenBank/DDBJ databases">
        <authorList>
            <person name="Mitreva M."/>
            <person name="Pepin K.H."/>
            <person name="Mihindukulasuriya K.A."/>
            <person name="Fulton R."/>
            <person name="Fronick C."/>
            <person name="O'Laughlin M."/>
            <person name="Miner T."/>
            <person name="Herter B."/>
            <person name="Rosa B.A."/>
            <person name="Cordes M."/>
            <person name="Tomlinson C."/>
            <person name="Wollam A."/>
            <person name="Palsikar V.B."/>
            <person name="Mardis E.R."/>
            <person name="Wilson R.K."/>
        </authorList>
    </citation>
    <scope>NUCLEOTIDE SEQUENCE [LARGE SCALE GENOMIC DNA]</scope>
    <source>
        <strain evidence="2">MJR7716</strain>
    </source>
</reference>
<dbReference type="AlphaFoldDB" id="A0A133Q707"/>
<name>A0A133Q707_9BACT</name>
<dbReference type="Proteomes" id="UP000070533">
    <property type="component" value="Unassembled WGS sequence"/>
</dbReference>
<evidence type="ECO:0000313" key="1">
    <source>
        <dbReference type="EMBL" id="KXA38593.1"/>
    </source>
</evidence>
<proteinExistence type="predicted"/>
<gene>
    <name evidence="1" type="ORF">HMPREF3226_01554</name>
</gene>
<evidence type="ECO:0000313" key="2">
    <source>
        <dbReference type="Proteomes" id="UP000070533"/>
    </source>
</evidence>
<sequence>MKADLLQTQWLQNSQQNLTFWKPFVIILKINTLQDKILSQKV</sequence>
<accession>A0A133Q707</accession>
<comment type="caution">
    <text evidence="1">The sequence shown here is derived from an EMBL/GenBank/DDBJ whole genome shotgun (WGS) entry which is preliminary data.</text>
</comment>